<reference evidence="2 3" key="1">
    <citation type="submission" date="2017-10" db="EMBL/GenBank/DDBJ databases">
        <title>Nyctiphanis sp. nov., isolated from the stomach of the euphausiid Nyctiphanes simplex (Hansen, 1911) in the Gulf of California.</title>
        <authorList>
            <person name="Gomez-Gil B."/>
            <person name="Aguilar-Mendez M."/>
            <person name="Lopez-Cortes A."/>
            <person name="Gomez-Gutierrez J."/>
            <person name="Roque A."/>
            <person name="Lang E."/>
            <person name="Gonzalez-Castillo A."/>
        </authorList>
    </citation>
    <scope>NUCLEOTIDE SEQUENCE [LARGE SCALE GENOMIC DNA]</scope>
    <source>
        <strain evidence="2 3">CAIM 600</strain>
    </source>
</reference>
<dbReference type="InterPro" id="IPR016181">
    <property type="entry name" value="Acyl_CoA_acyltransferase"/>
</dbReference>
<evidence type="ECO:0000259" key="1">
    <source>
        <dbReference type="PROSITE" id="PS51186"/>
    </source>
</evidence>
<dbReference type="GO" id="GO:0016747">
    <property type="term" value="F:acyltransferase activity, transferring groups other than amino-acyl groups"/>
    <property type="evidence" value="ECO:0007669"/>
    <property type="project" value="InterPro"/>
</dbReference>
<comment type="caution">
    <text evidence="2">The sequence shown here is derived from an EMBL/GenBank/DDBJ whole genome shotgun (WGS) entry which is preliminary data.</text>
</comment>
<dbReference type="RefSeq" id="WP_129124364.1">
    <property type="nucleotide sequence ID" value="NZ_PEIB01000058.1"/>
</dbReference>
<protein>
    <recommendedName>
        <fullName evidence="1">N-acetyltransferase domain-containing protein</fullName>
    </recommendedName>
</protein>
<accession>A0A4V1LRQ8</accession>
<dbReference type="AlphaFoldDB" id="A0A4V1LRQ8"/>
<dbReference type="Proteomes" id="UP000290287">
    <property type="component" value="Unassembled WGS sequence"/>
</dbReference>
<feature type="domain" description="N-acetyltransferase" evidence="1">
    <location>
        <begin position="1"/>
        <end position="162"/>
    </location>
</feature>
<evidence type="ECO:0000313" key="3">
    <source>
        <dbReference type="Proteomes" id="UP000290287"/>
    </source>
</evidence>
<sequence>MIIRITEKQDLAVLYSIYTSPTVVANSKYLPTVSFEMFYGTIDLHSEYQVHLTHCDDKDVPNGHLGIFLNAMPRTKHTATFVLAVEESARKQGIGHRLVQVLLDQSDNWLNIMRLEVEVPSDADDVIKLLEDTGFTIEGQKQTALFRNGSYVDMLMMARVVERE</sequence>
<dbReference type="EMBL" id="PEIB01000058">
    <property type="protein sequence ID" value="RXJ69048.1"/>
    <property type="molecule type" value="Genomic_DNA"/>
</dbReference>
<dbReference type="OrthoDB" id="9795206at2"/>
<dbReference type="InterPro" id="IPR000182">
    <property type="entry name" value="GNAT_dom"/>
</dbReference>
<keyword evidence="3" id="KW-1185">Reference proteome</keyword>
<dbReference type="Pfam" id="PF13420">
    <property type="entry name" value="Acetyltransf_4"/>
    <property type="match status" value="1"/>
</dbReference>
<organism evidence="2 3">
    <name type="scientific">Veronia nyctiphanis</name>
    <dbReference type="NCBI Taxonomy" id="1278244"/>
    <lineage>
        <taxon>Bacteria</taxon>
        <taxon>Pseudomonadati</taxon>
        <taxon>Pseudomonadota</taxon>
        <taxon>Gammaproteobacteria</taxon>
        <taxon>Vibrionales</taxon>
        <taxon>Vibrionaceae</taxon>
        <taxon>Veronia</taxon>
    </lineage>
</organism>
<gene>
    <name evidence="2" type="ORF">CS022_23945</name>
</gene>
<dbReference type="SUPFAM" id="SSF55729">
    <property type="entry name" value="Acyl-CoA N-acyltransferases (Nat)"/>
    <property type="match status" value="1"/>
</dbReference>
<dbReference type="Gene3D" id="3.40.630.30">
    <property type="match status" value="1"/>
</dbReference>
<dbReference type="PROSITE" id="PS51186">
    <property type="entry name" value="GNAT"/>
    <property type="match status" value="1"/>
</dbReference>
<evidence type="ECO:0000313" key="2">
    <source>
        <dbReference type="EMBL" id="RXJ69048.1"/>
    </source>
</evidence>
<name>A0A4V1LRQ8_9GAMM</name>
<proteinExistence type="predicted"/>